<evidence type="ECO:0000313" key="1">
    <source>
        <dbReference type="EMBL" id="PNS94386.1"/>
    </source>
</evidence>
<dbReference type="HOGENOM" id="CLU_1716348_0_0_1"/>
<keyword evidence="2" id="KW-1185">Reference proteome</keyword>
<accession>B9IN86</accession>
<organism evidence="1 2">
    <name type="scientific">Populus trichocarpa</name>
    <name type="common">Western balsam poplar</name>
    <name type="synonym">Populus balsamifera subsp. trichocarpa</name>
    <dbReference type="NCBI Taxonomy" id="3694"/>
    <lineage>
        <taxon>Eukaryota</taxon>
        <taxon>Viridiplantae</taxon>
        <taxon>Streptophyta</taxon>
        <taxon>Embryophyta</taxon>
        <taxon>Tracheophyta</taxon>
        <taxon>Spermatophyta</taxon>
        <taxon>Magnoliopsida</taxon>
        <taxon>eudicotyledons</taxon>
        <taxon>Gunneridae</taxon>
        <taxon>Pentapetalae</taxon>
        <taxon>rosids</taxon>
        <taxon>fabids</taxon>
        <taxon>Malpighiales</taxon>
        <taxon>Salicaceae</taxon>
        <taxon>Saliceae</taxon>
        <taxon>Populus</taxon>
    </lineage>
</organism>
<dbReference type="Proteomes" id="UP000006729">
    <property type="component" value="Chromosome 18"/>
</dbReference>
<dbReference type="Gene3D" id="3.60.10.10">
    <property type="entry name" value="Endonuclease/exonuclease/phosphatase"/>
    <property type="match status" value="1"/>
</dbReference>
<dbReference type="InParanoid" id="B9IN86"/>
<dbReference type="InterPro" id="IPR036691">
    <property type="entry name" value="Endo/exonu/phosph_ase_sf"/>
</dbReference>
<dbReference type="AlphaFoldDB" id="B9IN86"/>
<sequence length="153" mass="17576">MTCRRCMVLAADHIPRGVLGGKHPWFSFALYFLMRDCFPIASKVAMVFKKQQEGLDVLIYLLKDQLKAELMKCHVFKGWREGLIESAPTYKYCQNSQGLKQQEFSRGESRYCQTIDLFAQSSLQNPMSQVIPGVWEAPLQAVLISYKTFSRVL</sequence>
<evidence type="ECO:0000313" key="2">
    <source>
        <dbReference type="Proteomes" id="UP000006729"/>
    </source>
</evidence>
<proteinExistence type="predicted"/>
<dbReference type="STRING" id="3694.B9IN86"/>
<name>B9IN86_POPTR</name>
<reference evidence="1 2" key="1">
    <citation type="journal article" date="2006" name="Science">
        <title>The genome of black cottonwood, Populus trichocarpa (Torr. &amp; Gray).</title>
        <authorList>
            <person name="Tuskan G.A."/>
            <person name="Difazio S."/>
            <person name="Jansson S."/>
            <person name="Bohlmann J."/>
            <person name="Grigoriev I."/>
            <person name="Hellsten U."/>
            <person name="Putnam N."/>
            <person name="Ralph S."/>
            <person name="Rombauts S."/>
            <person name="Salamov A."/>
            <person name="Schein J."/>
            <person name="Sterck L."/>
            <person name="Aerts A."/>
            <person name="Bhalerao R.R."/>
            <person name="Bhalerao R.P."/>
            <person name="Blaudez D."/>
            <person name="Boerjan W."/>
            <person name="Brun A."/>
            <person name="Brunner A."/>
            <person name="Busov V."/>
            <person name="Campbell M."/>
            <person name="Carlson J."/>
            <person name="Chalot M."/>
            <person name="Chapman J."/>
            <person name="Chen G.L."/>
            <person name="Cooper D."/>
            <person name="Coutinho P.M."/>
            <person name="Couturier J."/>
            <person name="Covert S."/>
            <person name="Cronk Q."/>
            <person name="Cunningham R."/>
            <person name="Davis J."/>
            <person name="Degroeve S."/>
            <person name="Dejardin A."/>
            <person name="Depamphilis C."/>
            <person name="Detter J."/>
            <person name="Dirks B."/>
            <person name="Dubchak I."/>
            <person name="Duplessis S."/>
            <person name="Ehlting J."/>
            <person name="Ellis B."/>
            <person name="Gendler K."/>
            <person name="Goodstein D."/>
            <person name="Gribskov M."/>
            <person name="Grimwood J."/>
            <person name="Groover A."/>
            <person name="Gunter L."/>
            <person name="Hamberger B."/>
            <person name="Heinze B."/>
            <person name="Helariutta Y."/>
            <person name="Henrissat B."/>
            <person name="Holligan D."/>
            <person name="Holt R."/>
            <person name="Huang W."/>
            <person name="Islam-Faridi N."/>
            <person name="Jones S."/>
            <person name="Jones-Rhoades M."/>
            <person name="Jorgensen R."/>
            <person name="Joshi C."/>
            <person name="Kangasjarvi J."/>
            <person name="Karlsson J."/>
            <person name="Kelleher C."/>
            <person name="Kirkpatrick R."/>
            <person name="Kirst M."/>
            <person name="Kohler A."/>
            <person name="Kalluri U."/>
            <person name="Larimer F."/>
            <person name="Leebens-Mack J."/>
            <person name="Leple J.C."/>
            <person name="Locascio P."/>
            <person name="Lou Y."/>
            <person name="Lucas S."/>
            <person name="Martin F."/>
            <person name="Montanini B."/>
            <person name="Napoli C."/>
            <person name="Nelson D.R."/>
            <person name="Nelson C."/>
            <person name="Nieminen K."/>
            <person name="Nilsson O."/>
            <person name="Pereda V."/>
            <person name="Peter G."/>
            <person name="Philippe R."/>
            <person name="Pilate G."/>
            <person name="Poliakov A."/>
            <person name="Razumovskaya J."/>
            <person name="Richardson P."/>
            <person name="Rinaldi C."/>
            <person name="Ritland K."/>
            <person name="Rouze P."/>
            <person name="Ryaboy D."/>
            <person name="Schmutz J."/>
            <person name="Schrader J."/>
            <person name="Segerman B."/>
            <person name="Shin H."/>
            <person name="Siddiqui A."/>
            <person name="Sterky F."/>
            <person name="Terry A."/>
            <person name="Tsai C.J."/>
            <person name="Uberbacher E."/>
            <person name="Unneberg P."/>
            <person name="Vahala J."/>
            <person name="Wall K."/>
            <person name="Wessler S."/>
            <person name="Yang G."/>
            <person name="Yin T."/>
            <person name="Douglas C."/>
            <person name="Marra M."/>
            <person name="Sandberg G."/>
            <person name="Van de Peer Y."/>
            <person name="Rokhsar D."/>
        </authorList>
    </citation>
    <scope>NUCLEOTIDE SEQUENCE [LARGE SCALE GENOMIC DNA]</scope>
    <source>
        <strain evidence="2">cv. Nisqually</strain>
    </source>
</reference>
<gene>
    <name evidence="1" type="ORF">POPTR_018G144100</name>
</gene>
<protein>
    <submittedName>
        <fullName evidence="1">Uncharacterized protein</fullName>
    </submittedName>
</protein>
<dbReference type="EMBL" id="CM009307">
    <property type="protein sequence ID" value="PNS94386.1"/>
    <property type="molecule type" value="Genomic_DNA"/>
</dbReference>